<dbReference type="RefSeq" id="YP_010781275.1">
    <property type="nucleotide sequence ID" value="NC_075038.1"/>
</dbReference>
<feature type="region of interest" description="Disordered" evidence="1">
    <location>
        <begin position="54"/>
        <end position="74"/>
    </location>
</feature>
<dbReference type="KEGG" id="vg:80517966"/>
<dbReference type="EMBL" id="MF405918">
    <property type="protein sequence ID" value="QKU34637.1"/>
    <property type="molecule type" value="Genomic_DNA"/>
</dbReference>
<evidence type="ECO:0000313" key="2">
    <source>
        <dbReference type="EMBL" id="QKU34637.1"/>
    </source>
</evidence>
<reference evidence="2" key="2">
    <citation type="journal article" date="2018" name="Nat. Commun.">
        <title>Tailed giant Tupanvirus possesses the most complete translational apparatus of the known virosphere.</title>
        <authorList>
            <person name="Abrahao J."/>
            <person name="Silva L."/>
            <person name="Silva L.S."/>
            <person name="Khalil J.Y.B."/>
            <person name="Rodrigues R."/>
            <person name="Arantes T."/>
            <person name="Assis F."/>
            <person name="Boratto P."/>
            <person name="Andrade M."/>
            <person name="Kroon E.G."/>
            <person name="Ribeiro B."/>
            <person name="Bergier I."/>
            <person name="Seligmann H."/>
            <person name="Ghigo E."/>
            <person name="Colson P."/>
            <person name="Levasseur A."/>
            <person name="Kroemer G."/>
            <person name="Raoult D."/>
            <person name="La Scola B."/>
        </authorList>
    </citation>
    <scope>NUCLEOTIDE SEQUENCE [LARGE SCALE GENOMIC DNA]</scope>
    <source>
        <strain evidence="2">Deep ocean</strain>
    </source>
</reference>
<protein>
    <submittedName>
        <fullName evidence="2">Putative ORFan</fullName>
    </submittedName>
</protein>
<reference evidence="2" key="1">
    <citation type="submission" date="2017-06" db="EMBL/GenBank/DDBJ databases">
        <authorList>
            <person name="Assis F.L."/>
            <person name="Abrahao J.S."/>
            <person name="Silva L."/>
            <person name="Khalil J.B."/>
            <person name="Rodrigues R."/>
            <person name="Silva L.S."/>
            <person name="Boratto P."/>
            <person name="Andrade M."/>
            <person name="Kroon E.G."/>
            <person name="Ribeiro B."/>
            <person name="Bergier I."/>
            <person name="Seligmann H."/>
            <person name="Ghigo E."/>
            <person name="Colson P."/>
            <person name="Levasseur A."/>
            <person name="Raoult D."/>
            <person name="Scola B.L."/>
        </authorList>
    </citation>
    <scope>NUCLEOTIDE SEQUENCE</scope>
    <source>
        <strain evidence="2">Deep ocean</strain>
    </source>
</reference>
<sequence length="197" mass="22743">MALNIADIIRFKQQINETIDEYLNIVNTNASDNNHLEKVIKQMISYFDRMKSVYSSQQEDDDEDDEFISEDNDDDYTNIMEGRIYSNMNNIRDPELSLMENQLQRKLLGLNSDLGYREFSSLEDMGTIEDNSVDPTFYDSTNETNTADSDNNDDDDDEPGDCIVNNTRKTVKIFVSEPDIELVDENIVVDYNDPSIE</sequence>
<feature type="region of interest" description="Disordered" evidence="1">
    <location>
        <begin position="127"/>
        <end position="164"/>
    </location>
</feature>
<feature type="compositionally biased region" description="Acidic residues" evidence="1">
    <location>
        <begin position="150"/>
        <end position="160"/>
    </location>
</feature>
<feature type="compositionally biased region" description="Low complexity" evidence="1">
    <location>
        <begin position="139"/>
        <end position="149"/>
    </location>
</feature>
<organism evidence="2">
    <name type="scientific">Tupanvirus deep ocean</name>
    <dbReference type="NCBI Taxonomy" id="2126984"/>
    <lineage>
        <taxon>Viruses</taxon>
        <taxon>Varidnaviria</taxon>
        <taxon>Bamfordvirae</taxon>
        <taxon>Nucleocytoviricota</taxon>
        <taxon>Megaviricetes</taxon>
        <taxon>Imitervirales</taxon>
        <taxon>Mimiviridae</taxon>
        <taxon>Megamimivirinae</taxon>
        <taxon>Tupanvirus</taxon>
        <taxon>Tupanvirus altamarinense</taxon>
    </lineage>
</organism>
<accession>A0A6N1NP55</accession>
<evidence type="ECO:0000256" key="1">
    <source>
        <dbReference type="SAM" id="MobiDB-lite"/>
    </source>
</evidence>
<dbReference type="GeneID" id="80517966"/>
<proteinExistence type="predicted"/>
<feature type="compositionally biased region" description="Acidic residues" evidence="1">
    <location>
        <begin position="58"/>
        <end position="74"/>
    </location>
</feature>
<name>A0A6N1NP55_9VIRU</name>